<evidence type="ECO:0000313" key="3">
    <source>
        <dbReference type="Proteomes" id="UP000243739"/>
    </source>
</evidence>
<gene>
    <name evidence="2" type="ORF">BHF71_08855</name>
</gene>
<evidence type="ECO:0000313" key="2">
    <source>
        <dbReference type="EMBL" id="OEF99521.1"/>
    </source>
</evidence>
<reference evidence="2 3" key="1">
    <citation type="submission" date="2016-09" db="EMBL/GenBank/DDBJ databases">
        <title>Draft genome sequence for the type strain of Vulcanibacillus modesticaldus BR, a strictly anaerobic, moderately thermophilic, and nitrate-reducing bacterium from deep sea-hydrothermal vents of the Mid-Atlantic Ridge.</title>
        <authorList>
            <person name="Abin C.A."/>
            <person name="Hollibaugh J.T."/>
        </authorList>
    </citation>
    <scope>NUCLEOTIDE SEQUENCE [LARGE SCALE GENOMIC DNA]</scope>
    <source>
        <strain evidence="2 3">BR</strain>
    </source>
</reference>
<keyword evidence="1" id="KW-0812">Transmembrane</keyword>
<accession>A0A1D2YV34</accession>
<dbReference type="InterPro" id="IPR007047">
    <property type="entry name" value="Flp_Fap"/>
</dbReference>
<keyword evidence="1" id="KW-1133">Transmembrane helix</keyword>
<protein>
    <submittedName>
        <fullName evidence="2">Pilus assembly protein</fullName>
    </submittedName>
</protein>
<sequence length="67" mass="7344">MKQRIKDRVRNVLTNEKGQGMVEYGLILALISVVVIVMLTGIGQNLLNRFTDVNNNLTPNTSSTPGS</sequence>
<dbReference type="AlphaFoldDB" id="A0A1D2YV34"/>
<dbReference type="STRING" id="337097.BHF71_08855"/>
<comment type="caution">
    <text evidence="2">The sequence shown here is derived from an EMBL/GenBank/DDBJ whole genome shotgun (WGS) entry which is preliminary data.</text>
</comment>
<dbReference type="EMBL" id="MIJF01000021">
    <property type="protein sequence ID" value="OEF99521.1"/>
    <property type="molecule type" value="Genomic_DNA"/>
</dbReference>
<dbReference type="Proteomes" id="UP000243739">
    <property type="component" value="Unassembled WGS sequence"/>
</dbReference>
<keyword evidence="3" id="KW-1185">Reference proteome</keyword>
<evidence type="ECO:0000256" key="1">
    <source>
        <dbReference type="SAM" id="Phobius"/>
    </source>
</evidence>
<name>A0A1D2YV34_9BACI</name>
<dbReference type="Pfam" id="PF04964">
    <property type="entry name" value="Flp_Fap"/>
    <property type="match status" value="1"/>
</dbReference>
<keyword evidence="1" id="KW-0472">Membrane</keyword>
<feature type="transmembrane region" description="Helical" evidence="1">
    <location>
        <begin position="21"/>
        <end position="42"/>
    </location>
</feature>
<proteinExistence type="predicted"/>
<organism evidence="2 3">
    <name type="scientific">Vulcanibacillus modesticaldus</name>
    <dbReference type="NCBI Taxonomy" id="337097"/>
    <lineage>
        <taxon>Bacteria</taxon>
        <taxon>Bacillati</taxon>
        <taxon>Bacillota</taxon>
        <taxon>Bacilli</taxon>
        <taxon>Bacillales</taxon>
        <taxon>Bacillaceae</taxon>
        <taxon>Vulcanibacillus</taxon>
    </lineage>
</organism>